<dbReference type="HOGENOM" id="CLU_028518_1_0_10"/>
<dbReference type="RefSeq" id="WP_014796504.1">
    <property type="nucleotide sequence ID" value="NC_018018.1"/>
</dbReference>
<evidence type="ECO:0000259" key="8">
    <source>
        <dbReference type="PROSITE" id="PS50928"/>
    </source>
</evidence>
<evidence type="ECO:0000256" key="3">
    <source>
        <dbReference type="ARBA" id="ARBA00022475"/>
    </source>
</evidence>
<dbReference type="GO" id="GO:0055085">
    <property type="term" value="P:transmembrane transport"/>
    <property type="evidence" value="ECO:0007669"/>
    <property type="project" value="InterPro"/>
</dbReference>
<dbReference type="AlphaFoldDB" id="I4AGF9"/>
<dbReference type="InterPro" id="IPR035906">
    <property type="entry name" value="MetI-like_sf"/>
</dbReference>
<dbReference type="Pfam" id="PF12911">
    <property type="entry name" value="OppC_N"/>
    <property type="match status" value="1"/>
</dbReference>
<evidence type="ECO:0000256" key="5">
    <source>
        <dbReference type="ARBA" id="ARBA00022989"/>
    </source>
</evidence>
<comment type="subcellular location">
    <subcellularLocation>
        <location evidence="1 7">Cell membrane</location>
        <topology evidence="1 7">Multi-pass membrane protein</topology>
    </subcellularLocation>
</comment>
<dbReference type="Proteomes" id="UP000006054">
    <property type="component" value="Chromosome"/>
</dbReference>
<keyword evidence="10" id="KW-1185">Reference proteome</keyword>
<dbReference type="InterPro" id="IPR025966">
    <property type="entry name" value="OppC_N"/>
</dbReference>
<dbReference type="SUPFAM" id="SSF161098">
    <property type="entry name" value="MetI-like"/>
    <property type="match status" value="1"/>
</dbReference>
<keyword evidence="3" id="KW-1003">Cell membrane</keyword>
<keyword evidence="2 7" id="KW-0813">Transport</keyword>
<feature type="transmembrane region" description="Helical" evidence="7">
    <location>
        <begin position="330"/>
        <end position="355"/>
    </location>
</feature>
<name>I4AGF9_BERLS</name>
<evidence type="ECO:0000313" key="10">
    <source>
        <dbReference type="Proteomes" id="UP000006054"/>
    </source>
</evidence>
<evidence type="ECO:0000256" key="2">
    <source>
        <dbReference type="ARBA" id="ARBA00022448"/>
    </source>
</evidence>
<keyword evidence="4 7" id="KW-0812">Transmembrane</keyword>
<dbReference type="InterPro" id="IPR050366">
    <property type="entry name" value="BP-dependent_transpt_permease"/>
</dbReference>
<dbReference type="PROSITE" id="PS50928">
    <property type="entry name" value="ABC_TM1"/>
    <property type="match status" value="1"/>
</dbReference>
<feature type="transmembrane region" description="Helical" evidence="7">
    <location>
        <begin position="123"/>
        <end position="142"/>
    </location>
</feature>
<gene>
    <name evidence="9" type="ordered locus">Fleli_0578</name>
</gene>
<evidence type="ECO:0000313" key="9">
    <source>
        <dbReference type="EMBL" id="AFM03044.1"/>
    </source>
</evidence>
<keyword evidence="6 7" id="KW-0472">Membrane</keyword>
<comment type="similarity">
    <text evidence="7">Belongs to the binding-protein-dependent transport system permease family.</text>
</comment>
<dbReference type="eggNOG" id="COG1173">
    <property type="taxonomic scope" value="Bacteria"/>
</dbReference>
<dbReference type="PANTHER" id="PTHR43386">
    <property type="entry name" value="OLIGOPEPTIDE TRANSPORT SYSTEM PERMEASE PROTEIN APPC"/>
    <property type="match status" value="1"/>
</dbReference>
<evidence type="ECO:0000256" key="4">
    <source>
        <dbReference type="ARBA" id="ARBA00022692"/>
    </source>
</evidence>
<evidence type="ECO:0000256" key="6">
    <source>
        <dbReference type="ARBA" id="ARBA00023136"/>
    </source>
</evidence>
<dbReference type="InterPro" id="IPR000515">
    <property type="entry name" value="MetI-like"/>
</dbReference>
<dbReference type="STRING" id="880071.Fleli_0578"/>
<sequence precursor="true">MASEFEHISPSSQIRKRLLNHKPAMFGLFVILFAVFVAIAGHTIMPDKTPNANDGAVQIGKKLPVFETKMLKFRKRIATEHTGFFESIYYGDETDYTITPIDTFRIVGDTVFYKKYGRKQKELSYSLIYATVPVFSGFSGLLSDDSLNYNYQIKGDTVRYVDIQKRIKTTTLFELSEEFQKNNIENRTYWLGTDRSGRDILSRLMYGTRISLMIGGIAVLISLALGVTLGAISGYFGGWIDNVIHWFMTVVWSIPSIMLIIAITIVLQSKGIWVAFVAVGLTMWVEIARIVRGKIKTIKRKPFIEATHAFGMSHWRIIFRHILPNMLGEIVVVTTSNFAAAILIEAGLSFLGLGVQPPTPSWGMMVSEGYAVIGTSNSWHLIVFPSLCISILVLAFNLLGNGLRDAYDPNTRG</sequence>
<dbReference type="Gene3D" id="1.10.3720.10">
    <property type="entry name" value="MetI-like"/>
    <property type="match status" value="1"/>
</dbReference>
<protein>
    <submittedName>
        <fullName evidence="9">ABC-type dipeptide/oligopeptide/nickel transport system, permease component</fullName>
    </submittedName>
</protein>
<feature type="domain" description="ABC transmembrane type-1" evidence="8">
    <location>
        <begin position="208"/>
        <end position="400"/>
    </location>
</feature>
<proteinExistence type="inferred from homology"/>
<dbReference type="GO" id="GO:0005886">
    <property type="term" value="C:plasma membrane"/>
    <property type="evidence" value="ECO:0007669"/>
    <property type="project" value="UniProtKB-SubCell"/>
</dbReference>
<dbReference type="EMBL" id="CP003345">
    <property type="protein sequence ID" value="AFM03044.1"/>
    <property type="molecule type" value="Genomic_DNA"/>
</dbReference>
<feature type="transmembrane region" description="Helical" evidence="7">
    <location>
        <begin position="272"/>
        <end position="291"/>
    </location>
</feature>
<feature type="transmembrane region" description="Helical" evidence="7">
    <location>
        <begin position="243"/>
        <end position="266"/>
    </location>
</feature>
<feature type="transmembrane region" description="Helical" evidence="7">
    <location>
        <begin position="24"/>
        <end position="44"/>
    </location>
</feature>
<evidence type="ECO:0000256" key="1">
    <source>
        <dbReference type="ARBA" id="ARBA00004651"/>
    </source>
</evidence>
<feature type="transmembrane region" description="Helical" evidence="7">
    <location>
        <begin position="379"/>
        <end position="399"/>
    </location>
</feature>
<dbReference type="CDD" id="cd06261">
    <property type="entry name" value="TM_PBP2"/>
    <property type="match status" value="1"/>
</dbReference>
<accession>I4AGF9</accession>
<dbReference type="PANTHER" id="PTHR43386:SF1">
    <property type="entry name" value="D,D-DIPEPTIDE TRANSPORT SYSTEM PERMEASE PROTEIN DDPC-RELATED"/>
    <property type="match status" value="1"/>
</dbReference>
<dbReference type="OrthoDB" id="9783218at2"/>
<dbReference type="KEGG" id="fli:Fleli_0578"/>
<feature type="transmembrane region" description="Helical" evidence="7">
    <location>
        <begin position="210"/>
        <end position="236"/>
    </location>
</feature>
<organism evidence="9 10">
    <name type="scientific">Bernardetia litoralis (strain ATCC 23117 / DSM 6794 / NBRC 15988 / NCIMB 1366 / Fx l1 / Sio-4)</name>
    <name type="common">Flexibacter litoralis</name>
    <dbReference type="NCBI Taxonomy" id="880071"/>
    <lineage>
        <taxon>Bacteria</taxon>
        <taxon>Pseudomonadati</taxon>
        <taxon>Bacteroidota</taxon>
        <taxon>Cytophagia</taxon>
        <taxon>Cytophagales</taxon>
        <taxon>Bernardetiaceae</taxon>
        <taxon>Bernardetia</taxon>
    </lineage>
</organism>
<keyword evidence="5 7" id="KW-1133">Transmembrane helix</keyword>
<reference evidence="10" key="1">
    <citation type="submission" date="2012-06" db="EMBL/GenBank/DDBJ databases">
        <title>The complete genome of Flexibacter litoralis DSM 6794.</title>
        <authorList>
            <person name="Lucas S."/>
            <person name="Copeland A."/>
            <person name="Lapidus A."/>
            <person name="Glavina del Rio T."/>
            <person name="Dalin E."/>
            <person name="Tice H."/>
            <person name="Bruce D."/>
            <person name="Goodwin L."/>
            <person name="Pitluck S."/>
            <person name="Peters L."/>
            <person name="Ovchinnikova G."/>
            <person name="Lu M."/>
            <person name="Kyrpides N."/>
            <person name="Mavromatis K."/>
            <person name="Ivanova N."/>
            <person name="Brettin T."/>
            <person name="Detter J.C."/>
            <person name="Han C."/>
            <person name="Larimer F."/>
            <person name="Land M."/>
            <person name="Hauser L."/>
            <person name="Markowitz V."/>
            <person name="Cheng J.-F."/>
            <person name="Hugenholtz P."/>
            <person name="Woyke T."/>
            <person name="Wu D."/>
            <person name="Spring S."/>
            <person name="Lang E."/>
            <person name="Kopitz M."/>
            <person name="Brambilla E."/>
            <person name="Klenk H.-P."/>
            <person name="Eisen J.A."/>
        </authorList>
    </citation>
    <scope>NUCLEOTIDE SEQUENCE [LARGE SCALE GENOMIC DNA]</scope>
    <source>
        <strain evidence="10">ATCC 23117 / DSM 6794 / NBRC 15988 / NCIMB 1366 / Sio-4</strain>
    </source>
</reference>
<dbReference type="Pfam" id="PF00528">
    <property type="entry name" value="BPD_transp_1"/>
    <property type="match status" value="1"/>
</dbReference>
<dbReference type="PATRIC" id="fig|880071.3.peg.545"/>
<evidence type="ECO:0000256" key="7">
    <source>
        <dbReference type="RuleBase" id="RU363032"/>
    </source>
</evidence>